<name>A0A0E9SLQ4_ANGAN</name>
<protein>
    <submittedName>
        <fullName evidence="1">Uncharacterized protein</fullName>
    </submittedName>
</protein>
<dbReference type="EMBL" id="GBXM01066346">
    <property type="protein sequence ID" value="JAH42231.1"/>
    <property type="molecule type" value="Transcribed_RNA"/>
</dbReference>
<dbReference type="AlphaFoldDB" id="A0A0E9SLQ4"/>
<evidence type="ECO:0000313" key="1">
    <source>
        <dbReference type="EMBL" id="JAH42231.1"/>
    </source>
</evidence>
<sequence length="27" mass="3058">MFNATEIHNAQYGTCAHELQCVFTLSE</sequence>
<proteinExistence type="predicted"/>
<organism evidence="1">
    <name type="scientific">Anguilla anguilla</name>
    <name type="common">European freshwater eel</name>
    <name type="synonym">Muraena anguilla</name>
    <dbReference type="NCBI Taxonomy" id="7936"/>
    <lineage>
        <taxon>Eukaryota</taxon>
        <taxon>Metazoa</taxon>
        <taxon>Chordata</taxon>
        <taxon>Craniata</taxon>
        <taxon>Vertebrata</taxon>
        <taxon>Euteleostomi</taxon>
        <taxon>Actinopterygii</taxon>
        <taxon>Neopterygii</taxon>
        <taxon>Teleostei</taxon>
        <taxon>Anguilliformes</taxon>
        <taxon>Anguillidae</taxon>
        <taxon>Anguilla</taxon>
    </lineage>
</organism>
<accession>A0A0E9SLQ4</accession>
<reference evidence="1" key="2">
    <citation type="journal article" date="2015" name="Fish Shellfish Immunol.">
        <title>Early steps in the European eel (Anguilla anguilla)-Vibrio vulnificus interaction in the gills: Role of the RtxA13 toxin.</title>
        <authorList>
            <person name="Callol A."/>
            <person name="Pajuelo D."/>
            <person name="Ebbesson L."/>
            <person name="Teles M."/>
            <person name="MacKenzie S."/>
            <person name="Amaro C."/>
        </authorList>
    </citation>
    <scope>NUCLEOTIDE SEQUENCE</scope>
</reference>
<reference evidence="1" key="1">
    <citation type="submission" date="2014-11" db="EMBL/GenBank/DDBJ databases">
        <authorList>
            <person name="Amaro Gonzalez C."/>
        </authorList>
    </citation>
    <scope>NUCLEOTIDE SEQUENCE</scope>
</reference>